<sequence length="295" mass="32752">MELRHLRYFVALAEELNFGRAAARLHISQPPLTRQIQQLEEIIGARLFLRSTRGVELTTAGKTLLAEAQRILGMVKVAEERTGKAARGQIGRLDVGIFGSAILNHIPRLLLEFRNQYPEVEIALYPMTKAEQTEALRAHQITVGFNRHVPTEPDIVVETVHFEPLVIALNRKHPLARQKSIRITEIVDEPLILYPRNTRVSFAHDVLNLIRSAGGVPNVVQEVTDVVTAIALVASGFGICVTPQAASSLKLPGVIYRQIKADPPPGIELACLYRRNDESPILGAFLDIMRRLPPA</sequence>
<gene>
    <name evidence="6" type="ORF">C8261_03340</name>
</gene>
<dbReference type="PRINTS" id="PR00039">
    <property type="entry name" value="HTHLYSR"/>
</dbReference>
<evidence type="ECO:0000256" key="1">
    <source>
        <dbReference type="ARBA" id="ARBA00009437"/>
    </source>
</evidence>
<dbReference type="GO" id="GO:0003677">
    <property type="term" value="F:DNA binding"/>
    <property type="evidence" value="ECO:0007669"/>
    <property type="project" value="UniProtKB-KW"/>
</dbReference>
<dbReference type="Gene3D" id="1.10.10.10">
    <property type="entry name" value="Winged helix-like DNA-binding domain superfamily/Winged helix DNA-binding domain"/>
    <property type="match status" value="1"/>
</dbReference>
<protein>
    <submittedName>
        <fullName evidence="6">LysR family transcriptional regulator</fullName>
    </submittedName>
</protein>
<dbReference type="InterPro" id="IPR005119">
    <property type="entry name" value="LysR_subst-bd"/>
</dbReference>
<dbReference type="SUPFAM" id="SSF53850">
    <property type="entry name" value="Periplasmic binding protein-like II"/>
    <property type="match status" value="1"/>
</dbReference>
<reference evidence="6 7" key="1">
    <citation type="submission" date="2018-03" db="EMBL/GenBank/DDBJ databases">
        <authorList>
            <person name="Keele B.F."/>
        </authorList>
    </citation>
    <scope>NUCLEOTIDE SEQUENCE [LARGE SCALE GENOMIC DNA]</scope>
    <source>
        <strain evidence="6 7">D20</strain>
    </source>
</reference>
<feature type="domain" description="HTH lysR-type" evidence="5">
    <location>
        <begin position="1"/>
        <end position="58"/>
    </location>
</feature>
<accession>A0A2T4IIX3</accession>
<keyword evidence="7" id="KW-1185">Reference proteome</keyword>
<evidence type="ECO:0000313" key="7">
    <source>
        <dbReference type="Proteomes" id="UP000241193"/>
    </source>
</evidence>
<evidence type="ECO:0000256" key="3">
    <source>
        <dbReference type="ARBA" id="ARBA00023125"/>
    </source>
</evidence>
<dbReference type="GO" id="GO:0032993">
    <property type="term" value="C:protein-DNA complex"/>
    <property type="evidence" value="ECO:0007669"/>
    <property type="project" value="TreeGrafter"/>
</dbReference>
<dbReference type="AlphaFoldDB" id="A0A2T4IIX3"/>
<dbReference type="PROSITE" id="PS50931">
    <property type="entry name" value="HTH_LYSR"/>
    <property type="match status" value="1"/>
</dbReference>
<organism evidence="6 7">
    <name type="scientific">Pseudothauera lacus</name>
    <dbReference type="NCBI Taxonomy" id="2136175"/>
    <lineage>
        <taxon>Bacteria</taxon>
        <taxon>Pseudomonadati</taxon>
        <taxon>Pseudomonadota</taxon>
        <taxon>Betaproteobacteria</taxon>
        <taxon>Rhodocyclales</taxon>
        <taxon>Zoogloeaceae</taxon>
        <taxon>Pseudothauera</taxon>
    </lineage>
</organism>
<evidence type="ECO:0000256" key="4">
    <source>
        <dbReference type="ARBA" id="ARBA00023163"/>
    </source>
</evidence>
<dbReference type="EMBL" id="PZKC01000002">
    <property type="protein sequence ID" value="PTD97723.1"/>
    <property type="molecule type" value="Genomic_DNA"/>
</dbReference>
<dbReference type="FunFam" id="1.10.10.10:FF:000001">
    <property type="entry name" value="LysR family transcriptional regulator"/>
    <property type="match status" value="1"/>
</dbReference>
<dbReference type="SUPFAM" id="SSF46785">
    <property type="entry name" value="Winged helix' DNA-binding domain"/>
    <property type="match status" value="1"/>
</dbReference>
<dbReference type="Gene3D" id="3.40.190.10">
    <property type="entry name" value="Periplasmic binding protein-like II"/>
    <property type="match status" value="2"/>
</dbReference>
<dbReference type="Proteomes" id="UP000241193">
    <property type="component" value="Unassembled WGS sequence"/>
</dbReference>
<dbReference type="Pfam" id="PF03466">
    <property type="entry name" value="LysR_substrate"/>
    <property type="match status" value="1"/>
</dbReference>
<name>A0A2T4IIX3_9RHOO</name>
<reference evidence="6 7" key="2">
    <citation type="submission" date="2018-04" db="EMBL/GenBank/DDBJ databases">
        <title>Thauera lacus sp. nov., isolated from an saline lake in Inner Mongolia, China.</title>
        <authorList>
            <person name="Liang Q.-Y."/>
        </authorList>
    </citation>
    <scope>NUCLEOTIDE SEQUENCE [LARGE SCALE GENOMIC DNA]</scope>
    <source>
        <strain evidence="6 7">D20</strain>
    </source>
</reference>
<keyword evidence="4" id="KW-0804">Transcription</keyword>
<dbReference type="InterPro" id="IPR036390">
    <property type="entry name" value="WH_DNA-bd_sf"/>
</dbReference>
<keyword evidence="3" id="KW-0238">DNA-binding</keyword>
<evidence type="ECO:0000313" key="6">
    <source>
        <dbReference type="EMBL" id="PTD97723.1"/>
    </source>
</evidence>
<comment type="caution">
    <text evidence="6">The sequence shown here is derived from an EMBL/GenBank/DDBJ whole genome shotgun (WGS) entry which is preliminary data.</text>
</comment>
<dbReference type="PANTHER" id="PTHR30346">
    <property type="entry name" value="TRANSCRIPTIONAL DUAL REGULATOR HCAR-RELATED"/>
    <property type="match status" value="1"/>
</dbReference>
<dbReference type="InterPro" id="IPR036388">
    <property type="entry name" value="WH-like_DNA-bd_sf"/>
</dbReference>
<comment type="similarity">
    <text evidence="1">Belongs to the LysR transcriptional regulatory family.</text>
</comment>
<dbReference type="GO" id="GO:0003700">
    <property type="term" value="F:DNA-binding transcription factor activity"/>
    <property type="evidence" value="ECO:0007669"/>
    <property type="project" value="InterPro"/>
</dbReference>
<evidence type="ECO:0000256" key="2">
    <source>
        <dbReference type="ARBA" id="ARBA00023015"/>
    </source>
</evidence>
<dbReference type="PANTHER" id="PTHR30346:SF0">
    <property type="entry name" value="HCA OPERON TRANSCRIPTIONAL ACTIVATOR HCAR"/>
    <property type="match status" value="1"/>
</dbReference>
<dbReference type="Pfam" id="PF00126">
    <property type="entry name" value="HTH_1"/>
    <property type="match status" value="1"/>
</dbReference>
<keyword evidence="2" id="KW-0805">Transcription regulation</keyword>
<dbReference type="OrthoDB" id="9775392at2"/>
<evidence type="ECO:0000259" key="5">
    <source>
        <dbReference type="PROSITE" id="PS50931"/>
    </source>
</evidence>
<dbReference type="RefSeq" id="WP_107492243.1">
    <property type="nucleotide sequence ID" value="NZ_PZKC01000002.1"/>
</dbReference>
<dbReference type="InterPro" id="IPR000847">
    <property type="entry name" value="LysR_HTH_N"/>
</dbReference>
<proteinExistence type="inferred from homology"/>